<dbReference type="InterPro" id="IPR013780">
    <property type="entry name" value="Glyco_hydro_b"/>
</dbReference>
<organism evidence="7 8">
    <name type="scientific">Levilinea saccharolytica</name>
    <dbReference type="NCBI Taxonomy" id="229921"/>
    <lineage>
        <taxon>Bacteria</taxon>
        <taxon>Bacillati</taxon>
        <taxon>Chloroflexota</taxon>
        <taxon>Anaerolineae</taxon>
        <taxon>Anaerolineales</taxon>
        <taxon>Anaerolineaceae</taxon>
        <taxon>Levilinea</taxon>
    </lineage>
</organism>
<gene>
    <name evidence="7" type="ORF">ADN01_07065</name>
</gene>
<dbReference type="Pfam" id="PF17137">
    <property type="entry name" value="DUF5110"/>
    <property type="match status" value="1"/>
</dbReference>
<dbReference type="InterPro" id="IPR033403">
    <property type="entry name" value="DUF5110"/>
</dbReference>
<feature type="domain" description="DUF5110" evidence="5">
    <location>
        <begin position="633"/>
        <end position="701"/>
    </location>
</feature>
<sequence length="745" mass="84489">MQTRFYGENGVRITHTAASDAAWLADVFVGLPPEKAQGNVRVETMKGCAVVRGADGRALFSEAQAPRLNAKGGFRLAFQTQPEECFFGWGEWFNAYARRSGQWKLEARESPAFLQGRQTYSTIPLFISSRGYACFLLNSRPSRWKLDDRKGILSVEVGQGPADYLLIFGRTLKEIVRQYTQWTGRPPLLPRWAFGLWVTAYPQESQDKVVELVREHRRRDVALDGVILDYHWEEKFHNFQFRKSLFPRPERLVEDLRQENVRLGLIFTPFLNTKNEPLKKAILNLAVRNVPAGLEKDDERDLEGYQQAQDAGYLAHPDAAWWFGRGGMFDFTNPAGARWWCARMEPLYRLGVAFFKNDDGEYLPKDARSAAGLTGEEYHNLYGFYYGKAIYEGMEELDDRRGMVYARSVWAGSQRYPALFLGDQKPTFAHLRATLRAALNLSWLGFSYWTADVFGLDGRTTPETHMRYAQWTLLSPVARYFQRPAAVDDTRSPWSHGPQAAASFQRYAELRYRLLPYYHCLGWEAYMDGTPMVRPLALEFEGEPELLEIADQVMLGPAVMAAPVVEGGAATRAVVFPPGKWFNFWTDEAMPGGERVEVRAAVDELPLFVRGGQWLVMGPAHRFIGDGHRFDTLEFHLWPPFEAELTFRDDDGLTRAYQRGEFTETKVTAQTRDGQVHLAVSPDVGTYRGMPETRQMTFLLHFPAGSTPQVVAEPEGFAVQAEGNCLRAAGAVRTRAGAEITLTLK</sequence>
<dbReference type="InterPro" id="IPR011013">
    <property type="entry name" value="Gal_mutarotase_sf_dom"/>
</dbReference>
<dbReference type="Gene3D" id="2.60.40.1760">
    <property type="entry name" value="glycosyl hydrolase (family 31)"/>
    <property type="match status" value="1"/>
</dbReference>
<dbReference type="GO" id="GO:0004553">
    <property type="term" value="F:hydrolase activity, hydrolyzing O-glycosyl compounds"/>
    <property type="evidence" value="ECO:0007669"/>
    <property type="project" value="InterPro"/>
</dbReference>
<dbReference type="SUPFAM" id="SSF51011">
    <property type="entry name" value="Glycosyl hydrolase domain"/>
    <property type="match status" value="1"/>
</dbReference>
<dbReference type="CDD" id="cd14752">
    <property type="entry name" value="GH31_N"/>
    <property type="match status" value="1"/>
</dbReference>
<dbReference type="GO" id="GO:0030246">
    <property type="term" value="F:carbohydrate binding"/>
    <property type="evidence" value="ECO:0007669"/>
    <property type="project" value="InterPro"/>
</dbReference>
<keyword evidence="2" id="KW-0378">Hydrolase</keyword>
<evidence type="ECO:0000256" key="2">
    <source>
        <dbReference type="RuleBase" id="RU361185"/>
    </source>
</evidence>
<evidence type="ECO:0000259" key="3">
    <source>
        <dbReference type="Pfam" id="PF01055"/>
    </source>
</evidence>
<comment type="similarity">
    <text evidence="1 2">Belongs to the glycosyl hydrolase 31 family.</text>
</comment>
<dbReference type="InterPro" id="IPR051816">
    <property type="entry name" value="Glycosyl_Hydrolase_31"/>
</dbReference>
<evidence type="ECO:0000256" key="1">
    <source>
        <dbReference type="ARBA" id="ARBA00007806"/>
    </source>
</evidence>
<evidence type="ECO:0000259" key="6">
    <source>
        <dbReference type="Pfam" id="PF21365"/>
    </source>
</evidence>
<evidence type="ECO:0000313" key="8">
    <source>
        <dbReference type="Proteomes" id="UP000050501"/>
    </source>
</evidence>
<dbReference type="GO" id="GO:0005975">
    <property type="term" value="P:carbohydrate metabolic process"/>
    <property type="evidence" value="ECO:0007669"/>
    <property type="project" value="InterPro"/>
</dbReference>
<evidence type="ECO:0000259" key="5">
    <source>
        <dbReference type="Pfam" id="PF17137"/>
    </source>
</evidence>
<dbReference type="InterPro" id="IPR025887">
    <property type="entry name" value="Glyco_hydro_31_N_dom"/>
</dbReference>
<dbReference type="PANTHER" id="PTHR43863">
    <property type="entry name" value="HYDROLASE, PUTATIVE (AFU_ORTHOLOGUE AFUA_1G03140)-RELATED"/>
    <property type="match status" value="1"/>
</dbReference>
<dbReference type="InterPro" id="IPR017853">
    <property type="entry name" value="GH"/>
</dbReference>
<protein>
    <submittedName>
        <fullName evidence="7">Uncharacterized protein</fullName>
    </submittedName>
</protein>
<dbReference type="Pfam" id="PF13802">
    <property type="entry name" value="Gal_mutarotas_2"/>
    <property type="match status" value="1"/>
</dbReference>
<dbReference type="Proteomes" id="UP000050501">
    <property type="component" value="Unassembled WGS sequence"/>
</dbReference>
<reference evidence="7 8" key="1">
    <citation type="submission" date="2015-07" db="EMBL/GenBank/DDBJ databases">
        <title>Genome sequence of Levilinea saccharolytica DSM 16555.</title>
        <authorList>
            <person name="Hemp J."/>
            <person name="Ward L.M."/>
            <person name="Pace L.A."/>
            <person name="Fischer W.W."/>
        </authorList>
    </citation>
    <scope>NUCLEOTIDE SEQUENCE [LARGE SCALE GENOMIC DNA]</scope>
    <source>
        <strain evidence="7 8">KIBI-1</strain>
    </source>
</reference>
<dbReference type="AlphaFoldDB" id="A0A0P6YJ37"/>
<dbReference type="Gene3D" id="3.20.20.80">
    <property type="entry name" value="Glycosidases"/>
    <property type="match status" value="1"/>
</dbReference>
<dbReference type="PANTHER" id="PTHR43863:SF2">
    <property type="entry name" value="MALTASE-GLUCOAMYLASE"/>
    <property type="match status" value="1"/>
</dbReference>
<keyword evidence="2" id="KW-0326">Glycosidase</keyword>
<feature type="domain" description="Glycosyl hydrolase family 31 C-terminal" evidence="6">
    <location>
        <begin position="529"/>
        <end position="613"/>
    </location>
</feature>
<dbReference type="EMBL" id="LGCM01000027">
    <property type="protein sequence ID" value="KPL85121.1"/>
    <property type="molecule type" value="Genomic_DNA"/>
</dbReference>
<keyword evidence="8" id="KW-1185">Reference proteome</keyword>
<dbReference type="InterPro" id="IPR048395">
    <property type="entry name" value="Glyco_hydro_31_C"/>
</dbReference>
<dbReference type="STRING" id="229921.ADN01_07065"/>
<comment type="caution">
    <text evidence="7">The sequence shown here is derived from an EMBL/GenBank/DDBJ whole genome shotgun (WGS) entry which is preliminary data.</text>
</comment>
<dbReference type="Gene3D" id="2.60.40.1180">
    <property type="entry name" value="Golgi alpha-mannosidase II"/>
    <property type="match status" value="2"/>
</dbReference>
<dbReference type="SUPFAM" id="SSF74650">
    <property type="entry name" value="Galactose mutarotase-like"/>
    <property type="match status" value="1"/>
</dbReference>
<evidence type="ECO:0000259" key="4">
    <source>
        <dbReference type="Pfam" id="PF13802"/>
    </source>
</evidence>
<dbReference type="InterPro" id="IPR000322">
    <property type="entry name" value="Glyco_hydro_31_TIM"/>
</dbReference>
<name>A0A0P6YJ37_9CHLR</name>
<dbReference type="Pfam" id="PF21365">
    <property type="entry name" value="Glyco_hydro_31_3rd"/>
    <property type="match status" value="1"/>
</dbReference>
<feature type="domain" description="Glycoside hydrolase family 31 N-terminal" evidence="4">
    <location>
        <begin position="47"/>
        <end position="143"/>
    </location>
</feature>
<dbReference type="Pfam" id="PF01055">
    <property type="entry name" value="Glyco_hydro_31_2nd"/>
    <property type="match status" value="1"/>
</dbReference>
<dbReference type="OrthoDB" id="176168at2"/>
<evidence type="ECO:0000313" key="7">
    <source>
        <dbReference type="EMBL" id="KPL85121.1"/>
    </source>
</evidence>
<proteinExistence type="inferred from homology"/>
<feature type="domain" description="Glycoside hydrolase family 31 TIM barrel" evidence="3">
    <location>
        <begin position="186"/>
        <end position="519"/>
    </location>
</feature>
<dbReference type="RefSeq" id="WP_062418608.1">
    <property type="nucleotide sequence ID" value="NZ_DF967974.1"/>
</dbReference>
<accession>A0A0P6YJ37</accession>
<dbReference type="SUPFAM" id="SSF51445">
    <property type="entry name" value="(Trans)glycosidases"/>
    <property type="match status" value="1"/>
</dbReference>